<dbReference type="InterPro" id="IPR051915">
    <property type="entry name" value="Cellulose_Degrad_GH3"/>
</dbReference>
<dbReference type="InterPro" id="IPR026891">
    <property type="entry name" value="Fn3-like"/>
</dbReference>
<dbReference type="Pfam" id="PF01915">
    <property type="entry name" value="Glyco_hydro_3_C"/>
    <property type="match status" value="1"/>
</dbReference>
<comment type="catalytic activity">
    <reaction evidence="1">
        <text>Hydrolysis of terminal, non-reducing beta-D-glucosyl residues with release of beta-D-glucose.</text>
        <dbReference type="EC" id="3.2.1.21"/>
    </reaction>
</comment>
<dbReference type="PANTHER" id="PTHR30620">
    <property type="entry name" value="PERIPLASMIC BETA-GLUCOSIDASE-RELATED"/>
    <property type="match status" value="1"/>
</dbReference>
<dbReference type="PROSITE" id="PS00775">
    <property type="entry name" value="GLYCOSYL_HYDROL_F3"/>
    <property type="match status" value="1"/>
</dbReference>
<dbReference type="SUPFAM" id="SSF51445">
    <property type="entry name" value="(Trans)glycosidases"/>
    <property type="match status" value="1"/>
</dbReference>
<dbReference type="Gene3D" id="3.20.20.300">
    <property type="entry name" value="Glycoside hydrolase, family 3, N-terminal domain"/>
    <property type="match status" value="1"/>
</dbReference>
<dbReference type="Gene3D" id="2.60.40.10">
    <property type="entry name" value="Immunoglobulins"/>
    <property type="match status" value="1"/>
</dbReference>
<dbReference type="PANTHER" id="PTHR30620:SF16">
    <property type="entry name" value="LYSOSOMAL BETA GLUCOSIDASE"/>
    <property type="match status" value="1"/>
</dbReference>
<evidence type="ECO:0000256" key="1">
    <source>
        <dbReference type="ARBA" id="ARBA00000448"/>
    </source>
</evidence>
<protein>
    <recommendedName>
        <fullName evidence="3">beta-glucosidase</fullName>
        <ecNumber evidence="3">3.2.1.21</ecNumber>
    </recommendedName>
    <alternativeName>
        <fullName evidence="9">Beta-D-glucoside glucohydrolase</fullName>
    </alternativeName>
    <alternativeName>
        <fullName evidence="7">Cellobiase</fullName>
    </alternativeName>
    <alternativeName>
        <fullName evidence="8">Gentiobiase</fullName>
    </alternativeName>
</protein>
<dbReference type="CAZy" id="GH3">
    <property type="family name" value="Glycoside Hydrolase Family 3"/>
</dbReference>
<evidence type="ECO:0000256" key="8">
    <source>
        <dbReference type="ARBA" id="ARBA00032194"/>
    </source>
</evidence>
<keyword evidence="6 10" id="KW-0326">Glycosidase</keyword>
<dbReference type="GO" id="GO:0009251">
    <property type="term" value="P:glucan catabolic process"/>
    <property type="evidence" value="ECO:0007669"/>
    <property type="project" value="TreeGrafter"/>
</dbReference>
<dbReference type="SUPFAM" id="SSF52279">
    <property type="entry name" value="Beta-D-glucan exohydrolase, C-terminal domain"/>
    <property type="match status" value="1"/>
</dbReference>
<dbReference type="eggNOG" id="COG1472">
    <property type="taxonomic scope" value="Bacteria"/>
</dbReference>
<reference evidence="12 13" key="1">
    <citation type="submission" date="2008-02" db="EMBL/GenBank/DDBJ databases">
        <title>Complete sequence of Shewanella woodyi ATCC 51908.</title>
        <authorList>
            <consortium name="US DOE Joint Genome Institute"/>
            <person name="Copeland A."/>
            <person name="Lucas S."/>
            <person name="Lapidus A."/>
            <person name="Glavina del Rio T."/>
            <person name="Dalin E."/>
            <person name="Tice H."/>
            <person name="Bruce D."/>
            <person name="Goodwin L."/>
            <person name="Pitluck S."/>
            <person name="Sims D."/>
            <person name="Brettin T."/>
            <person name="Detter J.C."/>
            <person name="Han C."/>
            <person name="Kuske C.R."/>
            <person name="Schmutz J."/>
            <person name="Larimer F."/>
            <person name="Land M."/>
            <person name="Hauser L."/>
            <person name="Kyrpides N."/>
            <person name="Lykidis A."/>
            <person name="Zhao J.-S."/>
            <person name="Richardson P."/>
        </authorList>
    </citation>
    <scope>NUCLEOTIDE SEQUENCE [LARGE SCALE GENOMIC DNA]</scope>
    <source>
        <strain evidence="13">ATCC 51908 / MS32</strain>
    </source>
</reference>
<dbReference type="KEGG" id="swd:Swoo_4366"/>
<dbReference type="HOGENOM" id="CLU_004542_5_1_6"/>
<evidence type="ECO:0000256" key="10">
    <source>
        <dbReference type="RuleBase" id="RU361161"/>
    </source>
</evidence>
<dbReference type="InterPro" id="IPR017853">
    <property type="entry name" value="GH"/>
</dbReference>
<dbReference type="Pfam" id="PF00933">
    <property type="entry name" value="Glyco_hydro_3"/>
    <property type="match status" value="1"/>
</dbReference>
<keyword evidence="4" id="KW-0732">Signal</keyword>
<proteinExistence type="inferred from homology"/>
<dbReference type="PRINTS" id="PR00133">
    <property type="entry name" value="GLHYDRLASE3"/>
</dbReference>
<evidence type="ECO:0000313" key="12">
    <source>
        <dbReference type="EMBL" id="ACA88619.1"/>
    </source>
</evidence>
<dbReference type="EC" id="3.2.1.21" evidence="3"/>
<dbReference type="Pfam" id="PF14310">
    <property type="entry name" value="Fn3-like"/>
    <property type="match status" value="1"/>
</dbReference>
<evidence type="ECO:0000256" key="3">
    <source>
        <dbReference type="ARBA" id="ARBA00012744"/>
    </source>
</evidence>
<keyword evidence="5 10" id="KW-0378">Hydrolase</keyword>
<evidence type="ECO:0000259" key="11">
    <source>
        <dbReference type="SMART" id="SM01217"/>
    </source>
</evidence>
<dbReference type="InterPro" id="IPR036962">
    <property type="entry name" value="Glyco_hydro_3_N_sf"/>
</dbReference>
<organism evidence="12 13">
    <name type="scientific">Shewanella woodyi (strain ATCC 51908 / MS32)</name>
    <dbReference type="NCBI Taxonomy" id="392500"/>
    <lineage>
        <taxon>Bacteria</taxon>
        <taxon>Pseudomonadati</taxon>
        <taxon>Pseudomonadota</taxon>
        <taxon>Gammaproteobacteria</taxon>
        <taxon>Alteromonadales</taxon>
        <taxon>Shewanellaceae</taxon>
        <taxon>Shewanella</taxon>
    </lineage>
</organism>
<dbReference type="GO" id="GO:0008422">
    <property type="term" value="F:beta-glucosidase activity"/>
    <property type="evidence" value="ECO:0007669"/>
    <property type="project" value="UniProtKB-EC"/>
</dbReference>
<dbReference type="AlphaFoldDB" id="B1KJE7"/>
<dbReference type="InterPro" id="IPR036881">
    <property type="entry name" value="Glyco_hydro_3_C_sf"/>
</dbReference>
<dbReference type="NCBIfam" id="NF011678">
    <property type="entry name" value="PRK15098.1"/>
    <property type="match status" value="1"/>
</dbReference>
<dbReference type="SMART" id="SM01217">
    <property type="entry name" value="Fn3_like"/>
    <property type="match status" value="1"/>
</dbReference>
<dbReference type="Proteomes" id="UP000002168">
    <property type="component" value="Chromosome"/>
</dbReference>
<evidence type="ECO:0000313" key="13">
    <source>
        <dbReference type="Proteomes" id="UP000002168"/>
    </source>
</evidence>
<evidence type="ECO:0000256" key="2">
    <source>
        <dbReference type="ARBA" id="ARBA00005336"/>
    </source>
</evidence>
<evidence type="ECO:0000256" key="7">
    <source>
        <dbReference type="ARBA" id="ARBA00031448"/>
    </source>
</evidence>
<keyword evidence="13" id="KW-1185">Reference proteome</keyword>
<dbReference type="Gene3D" id="3.40.50.1700">
    <property type="entry name" value="Glycoside hydrolase family 3 C-terminal domain"/>
    <property type="match status" value="1"/>
</dbReference>
<evidence type="ECO:0000256" key="9">
    <source>
        <dbReference type="ARBA" id="ARBA00032594"/>
    </source>
</evidence>
<dbReference type="RefSeq" id="WP_012326945.1">
    <property type="nucleotide sequence ID" value="NC_010506.1"/>
</dbReference>
<evidence type="ECO:0000256" key="4">
    <source>
        <dbReference type="ARBA" id="ARBA00022729"/>
    </source>
</evidence>
<evidence type="ECO:0000256" key="5">
    <source>
        <dbReference type="ARBA" id="ARBA00022801"/>
    </source>
</evidence>
<dbReference type="InterPro" id="IPR019800">
    <property type="entry name" value="Glyco_hydro_3_AS"/>
</dbReference>
<evidence type="ECO:0000256" key="6">
    <source>
        <dbReference type="ARBA" id="ARBA00023295"/>
    </source>
</evidence>
<comment type="similarity">
    <text evidence="2 10">Belongs to the glycosyl hydrolase 3 family.</text>
</comment>
<name>B1KJE7_SHEWM</name>
<sequence length="743" mass="81131">MSEQDHSQFSSEQLSEVDSYIDDLLLQMTLSEKVGQMSQCSGVGGFLPNELVEDIQGGKVGSVINEVNLDVVNEMQRIAVEESRLGIPLLIGRDVIHGFKTIFPIPLGQAASWSPEVVKLGAKISAMESASVGVNWTFAPMIDISRDPRWGRVAESLGEDPYLCSELGKAMITGFQGDSLSAPGAIAACAKHFAGYGAAESGRDYNTVNLSEHELRNVYLPPFKAAAQAGVATFMSAFNELNGIPASGNEWLMKQVLREEWGYDGFVVSDWESIKQLTIHGFCEDEKMAAFEAINAGIDMEMVSRSYQQHLEALIDEGKLELAQIDIMVRRILTLKYELGLFDNPFTDPKTLPTLLNPSHLLAAKEAAIKSCVLLKNSENKLPLDKHQLQSIAVIGPLADDGYEQLGTWIFDGEAEHSTSCLAALKDYVGSEVEIKFAQGLETSRSEQQAGFDEAVNLAHESDLVLMFLGEESILSGEAHCRSNINLPGAQEQLIEAVAATGKSIVLVVMAGRPLTLTNVIDKVDAVLYAWHPGTMGGPAITELLFGIKAPSGKLPISFPRVVGQIPLYYSQKHTGKPATDESFVHMKDIPQRAQQTSLGMAATHLDTHFTPLFPFGFGLSYSECHYRDIEVSHTAIAMGGTVTITAQVSNVGKRECEEVVQLYVRDLVANVTRPVKELKGFQRISLMAGESQVVSFSLHTDDVAFYDRNMVLKAEPGLFDVWIGGDSDTRLRSQFSIKGDDM</sequence>
<accession>B1KJE7</accession>
<dbReference type="InterPro" id="IPR013783">
    <property type="entry name" value="Ig-like_fold"/>
</dbReference>
<dbReference type="InterPro" id="IPR002772">
    <property type="entry name" value="Glyco_hydro_3_C"/>
</dbReference>
<dbReference type="STRING" id="392500.Swoo_4366"/>
<dbReference type="InterPro" id="IPR001764">
    <property type="entry name" value="Glyco_hydro_3_N"/>
</dbReference>
<dbReference type="FunFam" id="3.20.20.300:FF:000005">
    <property type="entry name" value="Periplasmic beta-glucosidase"/>
    <property type="match status" value="1"/>
</dbReference>
<gene>
    <name evidence="12" type="ordered locus">Swoo_4366</name>
</gene>
<dbReference type="EMBL" id="CP000961">
    <property type="protein sequence ID" value="ACA88619.1"/>
    <property type="molecule type" value="Genomic_DNA"/>
</dbReference>
<dbReference type="FunFam" id="2.60.40.10:FF:000495">
    <property type="entry name" value="Periplasmic beta-glucosidase"/>
    <property type="match status" value="1"/>
</dbReference>
<feature type="domain" description="Fibronectin type III-like" evidence="11">
    <location>
        <begin position="659"/>
        <end position="728"/>
    </location>
</feature>